<evidence type="ECO:0000313" key="16">
    <source>
        <dbReference type="Proteomes" id="UP001604277"/>
    </source>
</evidence>
<evidence type="ECO:0000256" key="8">
    <source>
        <dbReference type="ARBA" id="ARBA00022741"/>
    </source>
</evidence>
<dbReference type="InterPro" id="IPR032675">
    <property type="entry name" value="LRR_dom_sf"/>
</dbReference>
<comment type="function">
    <text evidence="1">Confers resistance to late blight (Phytophthora infestans) races carrying the avirulence gene Avr1. Resistance proteins guard the plant against pathogens that contain an appropriate avirulence protein via an indirect interaction with this avirulence protein. That triggers a defense system including the hypersensitive response, which restricts the pathogen growth.</text>
</comment>
<dbReference type="Gene3D" id="1.10.10.10">
    <property type="entry name" value="Winged helix-like DNA-binding domain superfamily/Winged helix DNA-binding domain"/>
    <property type="match status" value="1"/>
</dbReference>
<evidence type="ECO:0000256" key="9">
    <source>
        <dbReference type="ARBA" id="ARBA00022821"/>
    </source>
</evidence>
<dbReference type="Pfam" id="PF23559">
    <property type="entry name" value="WHD_DRP"/>
    <property type="match status" value="1"/>
</dbReference>
<dbReference type="InterPro" id="IPR002182">
    <property type="entry name" value="NB-ARC"/>
</dbReference>
<dbReference type="SUPFAM" id="SSF52540">
    <property type="entry name" value="P-loop containing nucleoside triphosphate hydrolases"/>
    <property type="match status" value="2"/>
</dbReference>
<dbReference type="Gene3D" id="3.40.50.300">
    <property type="entry name" value="P-loop containing nucleotide triphosphate hydrolases"/>
    <property type="match status" value="1"/>
</dbReference>
<evidence type="ECO:0000259" key="14">
    <source>
        <dbReference type="Pfam" id="PF23598"/>
    </source>
</evidence>
<dbReference type="Pfam" id="PF23598">
    <property type="entry name" value="LRR_14"/>
    <property type="match status" value="1"/>
</dbReference>
<dbReference type="InterPro" id="IPR027417">
    <property type="entry name" value="P-loop_NTPase"/>
</dbReference>
<evidence type="ECO:0000256" key="2">
    <source>
        <dbReference type="ARBA" id="ARBA00004496"/>
    </source>
</evidence>
<dbReference type="Proteomes" id="UP001604277">
    <property type="component" value="Unassembled WGS sequence"/>
</dbReference>
<organism evidence="15 16">
    <name type="scientific">Forsythia ovata</name>
    <dbReference type="NCBI Taxonomy" id="205694"/>
    <lineage>
        <taxon>Eukaryota</taxon>
        <taxon>Viridiplantae</taxon>
        <taxon>Streptophyta</taxon>
        <taxon>Embryophyta</taxon>
        <taxon>Tracheophyta</taxon>
        <taxon>Spermatophyta</taxon>
        <taxon>Magnoliopsida</taxon>
        <taxon>eudicotyledons</taxon>
        <taxon>Gunneridae</taxon>
        <taxon>Pentapetalae</taxon>
        <taxon>asterids</taxon>
        <taxon>lamiids</taxon>
        <taxon>Lamiales</taxon>
        <taxon>Oleaceae</taxon>
        <taxon>Forsythieae</taxon>
        <taxon>Forsythia</taxon>
    </lineage>
</organism>
<comment type="similarity">
    <text evidence="3">Belongs to the disease resistance NB-LRR family.</text>
</comment>
<dbReference type="PANTHER" id="PTHR23155:SF1152">
    <property type="entry name" value="AAA+ ATPASE DOMAIN-CONTAINING PROTEIN"/>
    <property type="match status" value="1"/>
</dbReference>
<dbReference type="PANTHER" id="PTHR23155">
    <property type="entry name" value="DISEASE RESISTANCE PROTEIN RP"/>
    <property type="match status" value="1"/>
</dbReference>
<keyword evidence="16" id="KW-1185">Reference proteome</keyword>
<dbReference type="InterPro" id="IPR044974">
    <property type="entry name" value="Disease_R_plants"/>
</dbReference>
<dbReference type="EMBL" id="JBFOLJ010000013">
    <property type="protein sequence ID" value="KAL2482118.1"/>
    <property type="molecule type" value="Genomic_DNA"/>
</dbReference>
<dbReference type="Gene3D" id="3.80.10.10">
    <property type="entry name" value="Ribonuclease Inhibitor"/>
    <property type="match status" value="1"/>
</dbReference>
<dbReference type="GO" id="GO:0005737">
    <property type="term" value="C:cytoplasm"/>
    <property type="evidence" value="ECO:0007669"/>
    <property type="project" value="UniProtKB-SubCell"/>
</dbReference>
<feature type="domain" description="Disease resistance R13L4/SHOC-2-like LRR" evidence="14">
    <location>
        <begin position="440"/>
        <end position="640"/>
    </location>
</feature>
<evidence type="ECO:0000259" key="12">
    <source>
        <dbReference type="Pfam" id="PF00931"/>
    </source>
</evidence>
<keyword evidence="4" id="KW-0963">Cytoplasm</keyword>
<feature type="domain" description="Disease resistance protein winged helix" evidence="13">
    <location>
        <begin position="301"/>
        <end position="371"/>
    </location>
</feature>
<comment type="caution">
    <text evidence="15">The sequence shown here is derived from an EMBL/GenBank/DDBJ whole genome shotgun (WGS) entry which is preliminary data.</text>
</comment>
<dbReference type="FunFam" id="3.40.50.300:FF:001091">
    <property type="entry name" value="Probable disease resistance protein At1g61300"/>
    <property type="match status" value="1"/>
</dbReference>
<keyword evidence="5" id="KW-0433">Leucine-rich repeat</keyword>
<evidence type="ECO:0000256" key="5">
    <source>
        <dbReference type="ARBA" id="ARBA00022614"/>
    </source>
</evidence>
<proteinExistence type="inferred from homology"/>
<dbReference type="Pfam" id="PF00931">
    <property type="entry name" value="NB-ARC"/>
    <property type="match status" value="1"/>
</dbReference>
<dbReference type="InterPro" id="IPR042197">
    <property type="entry name" value="Apaf_helical"/>
</dbReference>
<dbReference type="Gene3D" id="1.10.8.430">
    <property type="entry name" value="Helical domain of apoptotic protease-activating factors"/>
    <property type="match status" value="1"/>
</dbReference>
<dbReference type="FunFam" id="1.10.10.10:FF:000322">
    <property type="entry name" value="Probable disease resistance protein At1g63360"/>
    <property type="match status" value="1"/>
</dbReference>
<protein>
    <submittedName>
        <fullName evidence="15">Disease resistance RPP8-like protein 3</fullName>
    </submittedName>
</protein>
<dbReference type="InterPro" id="IPR055414">
    <property type="entry name" value="LRR_R13L4/SHOC2-like"/>
</dbReference>
<dbReference type="PRINTS" id="PR00364">
    <property type="entry name" value="DISEASERSIST"/>
</dbReference>
<name>A0ABD1R0Y9_9LAMI</name>
<dbReference type="SUPFAM" id="SSF52058">
    <property type="entry name" value="L domain-like"/>
    <property type="match status" value="1"/>
</dbReference>
<dbReference type="InterPro" id="IPR036388">
    <property type="entry name" value="WH-like_DNA-bd_sf"/>
</dbReference>
<keyword evidence="9" id="KW-0611">Plant defense</keyword>
<sequence>MEIEDGSGVQDLQPRTSLGAPSDKSTMVGLDDELIQILEWLERDSSRLDTLSIVGMAGIGKTTFARKVYDHQRIQMTFHIRVWVTVSQNSNERKIVLDLLDSMKKLTDEMHKETSDLKQVLYQNLKGWRYLIIMDDIWDTEVWNDIRCLFPEDWKRSRIMLTTRLESVAVHVNSHALHCMRFLNDDESWNLFSEKAFGARINDDESWNLLCKKVFGEDCCPHELNQIGTEIAKNCRGLPLAIVLIGGLLSNSTKTQSYWEYVVKNLSSVITSNDDQCKKIMDLSYDNLPHHLKVCFLYMGIFPEDYEIPVSQLVKLWIAEGFIEPVTSKSLEDVAEEYLLNLVERSLILVSKRSSKGKTKMCKIHDLLRELCVREARKESFFHVTDRSLNGLPTDISTSHVTNKSLHDLPTNFISLHRVSIHPNTEIKFVHAESLPTSTVRSVLNFDPMLHLSVEFLNSRLLRVLALNSFDIPTETLKLVNLRYLACVSGPREFLSSLYKLRNLQTLILSCTDLSFHLPLEIWRMRQLRHVHLYMVNLPDPPKAGVEEEHCLTILEDLQTLSTVINFRCTEDILRRIPNLKKLGILYVDIRVDWSDYHLNNLARLQNLEALKCLFDVPYPPFLQNLTFPTSLKKLTLRGCFLPWKDITIVGSLPNLQVLKLKRNAFNGLVWEPKEEQFLQLTFLLLVENNLEEWKANHIHFPKLQHLILFNCRRLIEIPRGIGDIPTLQKIVLFYSNDSLVTSAKNIYEEQCDSGNEVLQIHIVEMTHDEIQEYWAPSKFVLWK</sequence>
<evidence type="ECO:0000259" key="13">
    <source>
        <dbReference type="Pfam" id="PF23559"/>
    </source>
</evidence>
<dbReference type="AlphaFoldDB" id="A0ABD1R0Y9"/>
<reference evidence="16" key="1">
    <citation type="submission" date="2024-07" db="EMBL/GenBank/DDBJ databases">
        <title>Two chromosome-level genome assemblies of Korean endemic species Abeliophyllum distichum and Forsythia ovata (Oleaceae).</title>
        <authorList>
            <person name="Jang H."/>
        </authorList>
    </citation>
    <scope>NUCLEOTIDE SEQUENCE [LARGE SCALE GENOMIC DNA]</scope>
</reference>
<dbReference type="InterPro" id="IPR058922">
    <property type="entry name" value="WHD_DRP"/>
</dbReference>
<keyword evidence="8" id="KW-0547">Nucleotide-binding</keyword>
<keyword evidence="7" id="KW-0677">Repeat</keyword>
<feature type="domain" description="NB-ARC" evidence="12">
    <location>
        <begin position="33"/>
        <end position="199"/>
    </location>
</feature>
<evidence type="ECO:0000256" key="10">
    <source>
        <dbReference type="ARBA" id="ARBA00022840"/>
    </source>
</evidence>
<evidence type="ECO:0000256" key="7">
    <source>
        <dbReference type="ARBA" id="ARBA00022737"/>
    </source>
</evidence>
<evidence type="ECO:0000256" key="11">
    <source>
        <dbReference type="SAM" id="MobiDB-lite"/>
    </source>
</evidence>
<dbReference type="GO" id="GO:0005524">
    <property type="term" value="F:ATP binding"/>
    <property type="evidence" value="ECO:0007669"/>
    <property type="project" value="UniProtKB-KW"/>
</dbReference>
<evidence type="ECO:0000256" key="6">
    <source>
        <dbReference type="ARBA" id="ARBA00022667"/>
    </source>
</evidence>
<keyword evidence="6" id="KW-0381">Hypersensitive response</keyword>
<evidence type="ECO:0000256" key="3">
    <source>
        <dbReference type="ARBA" id="ARBA00008894"/>
    </source>
</evidence>
<keyword evidence="10" id="KW-0067">ATP-binding</keyword>
<feature type="region of interest" description="Disordered" evidence="11">
    <location>
        <begin position="1"/>
        <end position="24"/>
    </location>
</feature>
<evidence type="ECO:0000313" key="15">
    <source>
        <dbReference type="EMBL" id="KAL2482118.1"/>
    </source>
</evidence>
<evidence type="ECO:0000256" key="1">
    <source>
        <dbReference type="ARBA" id="ARBA00002074"/>
    </source>
</evidence>
<evidence type="ECO:0000256" key="4">
    <source>
        <dbReference type="ARBA" id="ARBA00022490"/>
    </source>
</evidence>
<dbReference type="GO" id="GO:0009626">
    <property type="term" value="P:plant-type hypersensitive response"/>
    <property type="evidence" value="ECO:0007669"/>
    <property type="project" value="UniProtKB-KW"/>
</dbReference>
<gene>
    <name evidence="15" type="ORF">Fot_43562</name>
</gene>
<accession>A0ABD1R0Y9</accession>
<comment type="subcellular location">
    <subcellularLocation>
        <location evidence="2">Cytoplasm</location>
    </subcellularLocation>
</comment>
<dbReference type="GO" id="GO:0051607">
    <property type="term" value="P:defense response to virus"/>
    <property type="evidence" value="ECO:0007669"/>
    <property type="project" value="UniProtKB-ARBA"/>
</dbReference>